<dbReference type="EMBL" id="LUGG01000005">
    <property type="protein sequence ID" value="OBZ74890.1"/>
    <property type="molecule type" value="Genomic_DNA"/>
</dbReference>
<dbReference type="Proteomes" id="UP000092993">
    <property type="component" value="Unassembled WGS sequence"/>
</dbReference>
<dbReference type="OrthoDB" id="329835at2759"/>
<feature type="domain" description="PKS/mFAS DH" evidence="2">
    <location>
        <begin position="74"/>
        <end position="264"/>
    </location>
</feature>
<accession>A0A1C7MDC1</accession>
<name>A0A1C7MDC1_GRIFR</name>
<comment type="caution">
    <text evidence="1">Lacks conserved residue(s) required for the propagation of feature annotation.</text>
</comment>
<protein>
    <recommendedName>
        <fullName evidence="2">PKS/mFAS DH domain-containing protein</fullName>
    </recommendedName>
</protein>
<dbReference type="InterPro" id="IPR049900">
    <property type="entry name" value="PKS_mFAS_DH"/>
</dbReference>
<dbReference type="Gene3D" id="3.10.129.110">
    <property type="entry name" value="Polyketide synthase dehydratase"/>
    <property type="match status" value="1"/>
</dbReference>
<sequence length="264" mass="28425">MLRCLQGCARTPLLLPSLRMDTSDFAVLCAALAGLYALPVANDIAWHKVFNALASISRTPAAAALASTLPKPRFSLLDSCVGLPSAEGVDGVFETPFSLLADLVEGHKVSGFALCPASVYHELTAAGTQLMLEHLARMPADVVLNLAGITYSNSLVYSRDVASMVRTDITLNASGEKYAYTFTISSYTTGGERQPCCTGVFDVRGSSERASKLMLASTMVQRRRQAVLNSRAAEIFYTCTAYDLIFSRIVAYSLIFHSMKSIAI</sequence>
<dbReference type="AlphaFoldDB" id="A0A1C7MDC1"/>
<keyword evidence="4" id="KW-1185">Reference proteome</keyword>
<dbReference type="STRING" id="5627.A0A1C7MDC1"/>
<evidence type="ECO:0000313" key="3">
    <source>
        <dbReference type="EMBL" id="OBZ74890.1"/>
    </source>
</evidence>
<comment type="caution">
    <text evidence="3">The sequence shown here is derived from an EMBL/GenBank/DDBJ whole genome shotgun (WGS) entry which is preliminary data.</text>
</comment>
<evidence type="ECO:0000259" key="2">
    <source>
        <dbReference type="PROSITE" id="PS52019"/>
    </source>
</evidence>
<gene>
    <name evidence="3" type="ORF">A0H81_05792</name>
</gene>
<dbReference type="InterPro" id="IPR042104">
    <property type="entry name" value="PKS_dehydratase_sf"/>
</dbReference>
<evidence type="ECO:0000256" key="1">
    <source>
        <dbReference type="PROSITE-ProRule" id="PRU01363"/>
    </source>
</evidence>
<proteinExistence type="predicted"/>
<reference evidence="3 4" key="1">
    <citation type="submission" date="2016-03" db="EMBL/GenBank/DDBJ databases">
        <title>Whole genome sequencing of Grifola frondosa 9006-11.</title>
        <authorList>
            <person name="Min B."/>
            <person name="Park H."/>
            <person name="Kim J.-G."/>
            <person name="Cho H."/>
            <person name="Oh Y.-L."/>
            <person name="Kong W.-S."/>
            <person name="Choi I.-G."/>
        </authorList>
    </citation>
    <scope>NUCLEOTIDE SEQUENCE [LARGE SCALE GENOMIC DNA]</scope>
    <source>
        <strain evidence="3 4">9006-11</strain>
    </source>
</reference>
<dbReference type="PROSITE" id="PS52019">
    <property type="entry name" value="PKS_MFAS_DH"/>
    <property type="match status" value="1"/>
</dbReference>
<feature type="region of interest" description="C-terminal hotdog fold" evidence="1">
    <location>
        <begin position="233"/>
        <end position="264"/>
    </location>
</feature>
<evidence type="ECO:0000313" key="4">
    <source>
        <dbReference type="Proteomes" id="UP000092993"/>
    </source>
</evidence>
<feature type="region of interest" description="N-terminal hotdog fold" evidence="1">
    <location>
        <begin position="74"/>
        <end position="208"/>
    </location>
</feature>
<organism evidence="3 4">
    <name type="scientific">Grifola frondosa</name>
    <name type="common">Maitake</name>
    <name type="synonym">Polyporus frondosus</name>
    <dbReference type="NCBI Taxonomy" id="5627"/>
    <lineage>
        <taxon>Eukaryota</taxon>
        <taxon>Fungi</taxon>
        <taxon>Dikarya</taxon>
        <taxon>Basidiomycota</taxon>
        <taxon>Agaricomycotina</taxon>
        <taxon>Agaricomycetes</taxon>
        <taxon>Polyporales</taxon>
        <taxon>Grifolaceae</taxon>
        <taxon>Grifola</taxon>
    </lineage>
</organism>